<evidence type="ECO:0000313" key="1">
    <source>
        <dbReference type="EMBL" id="KAK1649808.1"/>
    </source>
</evidence>
<reference evidence="1" key="1">
    <citation type="submission" date="2023-07" db="EMBL/GenBank/DDBJ databases">
        <title>A chromosome-level genome assembly of Lolium multiflorum.</title>
        <authorList>
            <person name="Chen Y."/>
            <person name="Copetti D."/>
            <person name="Kolliker R."/>
            <person name="Studer B."/>
        </authorList>
    </citation>
    <scope>NUCLEOTIDE SEQUENCE</scope>
    <source>
        <strain evidence="1">02402/16</strain>
        <tissue evidence="1">Leaf</tissue>
    </source>
</reference>
<evidence type="ECO:0000313" key="2">
    <source>
        <dbReference type="Proteomes" id="UP001231189"/>
    </source>
</evidence>
<dbReference type="Proteomes" id="UP001231189">
    <property type="component" value="Unassembled WGS sequence"/>
</dbReference>
<accession>A0AAD8SDT8</accession>
<protein>
    <submittedName>
        <fullName evidence="1">Uncharacterized protein</fullName>
    </submittedName>
</protein>
<dbReference type="EMBL" id="JAUUTY010000004">
    <property type="protein sequence ID" value="KAK1649808.1"/>
    <property type="molecule type" value="Genomic_DNA"/>
</dbReference>
<proteinExistence type="predicted"/>
<comment type="caution">
    <text evidence="1">The sequence shown here is derived from an EMBL/GenBank/DDBJ whole genome shotgun (WGS) entry which is preliminary data.</text>
</comment>
<name>A0AAD8SDT8_LOLMU</name>
<organism evidence="1 2">
    <name type="scientific">Lolium multiflorum</name>
    <name type="common">Italian ryegrass</name>
    <name type="synonym">Lolium perenne subsp. multiflorum</name>
    <dbReference type="NCBI Taxonomy" id="4521"/>
    <lineage>
        <taxon>Eukaryota</taxon>
        <taxon>Viridiplantae</taxon>
        <taxon>Streptophyta</taxon>
        <taxon>Embryophyta</taxon>
        <taxon>Tracheophyta</taxon>
        <taxon>Spermatophyta</taxon>
        <taxon>Magnoliopsida</taxon>
        <taxon>Liliopsida</taxon>
        <taxon>Poales</taxon>
        <taxon>Poaceae</taxon>
        <taxon>BOP clade</taxon>
        <taxon>Pooideae</taxon>
        <taxon>Poodae</taxon>
        <taxon>Poeae</taxon>
        <taxon>Poeae Chloroplast Group 2 (Poeae type)</taxon>
        <taxon>Loliodinae</taxon>
        <taxon>Loliinae</taxon>
        <taxon>Lolium</taxon>
    </lineage>
</organism>
<dbReference type="AlphaFoldDB" id="A0AAD8SDT8"/>
<sequence>MAKSSSANATVSDLKGCDLSGLLSFDPESIEPAPPQHVMNQVPASSLPNSNASKLCFLHPLRHWSKTLRSRDVVCLQVKDAVGSSENRLTPRPAPGKELKDLEEKVRVTKELICDKEASIACSQQEAECLKAELKTDLAEIRALNKQLVTGQDEDDEAEIAKVDHVRVSALCALEAFLQ</sequence>
<keyword evidence="2" id="KW-1185">Reference proteome</keyword>
<gene>
    <name evidence="1" type="ORF">QYE76_067613</name>
</gene>